<dbReference type="InterPro" id="IPR034015">
    <property type="entry name" value="M1_LTA4H"/>
</dbReference>
<keyword evidence="9" id="KW-0479">Metal-binding</keyword>
<keyword evidence="11" id="KW-0862">Zinc</keyword>
<organism evidence="17 18">
    <name type="scientific">Nocardia thailandica</name>
    <dbReference type="NCBI Taxonomy" id="257275"/>
    <lineage>
        <taxon>Bacteria</taxon>
        <taxon>Bacillati</taxon>
        <taxon>Actinomycetota</taxon>
        <taxon>Actinomycetes</taxon>
        <taxon>Mycobacteriales</taxon>
        <taxon>Nocardiaceae</taxon>
        <taxon>Nocardia</taxon>
    </lineage>
</organism>
<dbReference type="PANTHER" id="PTHR45726">
    <property type="entry name" value="LEUKOTRIENE A-4 HYDROLASE"/>
    <property type="match status" value="1"/>
</dbReference>
<evidence type="ECO:0000313" key="18">
    <source>
        <dbReference type="Proteomes" id="UP001601444"/>
    </source>
</evidence>
<keyword evidence="10 17" id="KW-0378">Hydrolase</keyword>
<evidence type="ECO:0000256" key="3">
    <source>
        <dbReference type="ARBA" id="ARBA00004496"/>
    </source>
</evidence>
<dbReference type="SUPFAM" id="SSF55486">
    <property type="entry name" value="Metalloproteases ('zincins'), catalytic domain"/>
    <property type="match status" value="1"/>
</dbReference>
<keyword evidence="7" id="KW-0963">Cytoplasm</keyword>
<evidence type="ECO:0000256" key="13">
    <source>
        <dbReference type="ARBA" id="ARBA00029811"/>
    </source>
</evidence>
<evidence type="ECO:0000256" key="9">
    <source>
        <dbReference type="ARBA" id="ARBA00022723"/>
    </source>
</evidence>
<dbReference type="Gene3D" id="1.10.390.10">
    <property type="entry name" value="Neutral Protease Domain 2"/>
    <property type="match status" value="1"/>
</dbReference>
<dbReference type="Pfam" id="PF17900">
    <property type="entry name" value="Peptidase_M1_N"/>
    <property type="match status" value="1"/>
</dbReference>
<evidence type="ECO:0000256" key="6">
    <source>
        <dbReference type="ARBA" id="ARBA00015611"/>
    </source>
</evidence>
<evidence type="ECO:0000256" key="4">
    <source>
        <dbReference type="ARBA" id="ARBA00010136"/>
    </source>
</evidence>
<comment type="similarity">
    <text evidence="4">Belongs to the peptidase M1 family.</text>
</comment>
<evidence type="ECO:0000256" key="8">
    <source>
        <dbReference type="ARBA" id="ARBA00022670"/>
    </source>
</evidence>
<dbReference type="InterPro" id="IPR001930">
    <property type="entry name" value="Peptidase_M1"/>
</dbReference>
<keyword evidence="18" id="KW-1185">Reference proteome</keyword>
<feature type="domain" description="Peptidase M1 membrane alanine aminopeptidase" evidence="15">
    <location>
        <begin position="284"/>
        <end position="430"/>
    </location>
</feature>
<reference evidence="17 18" key="1">
    <citation type="submission" date="2024-10" db="EMBL/GenBank/DDBJ databases">
        <title>The Natural Products Discovery Center: Release of the First 8490 Sequenced Strains for Exploring Actinobacteria Biosynthetic Diversity.</title>
        <authorList>
            <person name="Kalkreuter E."/>
            <person name="Kautsar S.A."/>
            <person name="Yang D."/>
            <person name="Bader C.D."/>
            <person name="Teijaro C.N."/>
            <person name="Fluegel L."/>
            <person name="Davis C.M."/>
            <person name="Simpson J.R."/>
            <person name="Lauterbach L."/>
            <person name="Steele A.D."/>
            <person name="Gui C."/>
            <person name="Meng S."/>
            <person name="Li G."/>
            <person name="Viehrig K."/>
            <person name="Ye F."/>
            <person name="Su P."/>
            <person name="Kiefer A.F."/>
            <person name="Nichols A."/>
            <person name="Cepeda A.J."/>
            <person name="Yan W."/>
            <person name="Fan B."/>
            <person name="Jiang Y."/>
            <person name="Adhikari A."/>
            <person name="Zheng C.-J."/>
            <person name="Schuster L."/>
            <person name="Cowan T.M."/>
            <person name="Smanski M.J."/>
            <person name="Chevrette M.G."/>
            <person name="De Carvalho L.P.S."/>
            <person name="Shen B."/>
        </authorList>
    </citation>
    <scope>NUCLEOTIDE SEQUENCE [LARGE SCALE GENOMIC DNA]</scope>
    <source>
        <strain evidence="17 18">NPDC004045</strain>
    </source>
</reference>
<dbReference type="PRINTS" id="PR00756">
    <property type="entry name" value="ALADIPTASE"/>
</dbReference>
<dbReference type="InterPro" id="IPR042097">
    <property type="entry name" value="Aminopeptidase_N-like_N_sf"/>
</dbReference>
<dbReference type="GO" id="GO:0004177">
    <property type="term" value="F:aminopeptidase activity"/>
    <property type="evidence" value="ECO:0007669"/>
    <property type="project" value="UniProtKB-KW"/>
</dbReference>
<dbReference type="InterPro" id="IPR045357">
    <property type="entry name" value="Aminopeptidase_N-like_N"/>
</dbReference>
<evidence type="ECO:0000256" key="12">
    <source>
        <dbReference type="ARBA" id="ARBA00023049"/>
    </source>
</evidence>
<protein>
    <recommendedName>
        <fullName evidence="6">Aminopeptidase N</fullName>
        <ecNumber evidence="5">3.4.11.2</ecNumber>
    </recommendedName>
    <alternativeName>
        <fullName evidence="13">Alanine aminopeptidase</fullName>
    </alternativeName>
    <alternativeName>
        <fullName evidence="14">Lysyl aminopeptidase</fullName>
    </alternativeName>
</protein>
<dbReference type="Gene3D" id="2.60.40.1730">
    <property type="entry name" value="tricorn interacting facor f3 domain"/>
    <property type="match status" value="1"/>
</dbReference>
<evidence type="ECO:0000256" key="2">
    <source>
        <dbReference type="ARBA" id="ARBA00001947"/>
    </source>
</evidence>
<comment type="subcellular location">
    <subcellularLocation>
        <location evidence="3">Cytoplasm</location>
    </subcellularLocation>
</comment>
<dbReference type="Pfam" id="PF01433">
    <property type="entry name" value="Peptidase_M1"/>
    <property type="match status" value="1"/>
</dbReference>
<comment type="caution">
    <text evidence="17">The sequence shown here is derived from an EMBL/GenBank/DDBJ whole genome shotgun (WGS) entry which is preliminary data.</text>
</comment>
<evidence type="ECO:0000313" key="17">
    <source>
        <dbReference type="EMBL" id="MFF0541755.1"/>
    </source>
</evidence>
<evidence type="ECO:0000256" key="7">
    <source>
        <dbReference type="ARBA" id="ARBA00022490"/>
    </source>
</evidence>
<evidence type="ECO:0000256" key="14">
    <source>
        <dbReference type="ARBA" id="ARBA00031533"/>
    </source>
</evidence>
<keyword evidence="17" id="KW-0031">Aminopeptidase</keyword>
<evidence type="ECO:0000259" key="16">
    <source>
        <dbReference type="Pfam" id="PF17900"/>
    </source>
</evidence>
<accession>A0ABW6PHF1</accession>
<feature type="domain" description="Aminopeptidase N-like N-terminal" evidence="16">
    <location>
        <begin position="70"/>
        <end position="197"/>
    </location>
</feature>
<dbReference type="InterPro" id="IPR027268">
    <property type="entry name" value="Peptidase_M4/M1_CTD_sf"/>
</dbReference>
<evidence type="ECO:0000256" key="5">
    <source>
        <dbReference type="ARBA" id="ARBA00012564"/>
    </source>
</evidence>
<sequence>MRRKFYEDPIDSYLPQNGNRGYRVSRYELELGYRVASNRLAGRAVIIAVTTAVRDWFALDLSQALTVAKVYVNGTKAARYTHQHGKLAITPQQKIPAGGVLEITVQYAGTPKPVRGPWGEVGWEELTEGALVASQPNGAASWFPCDDHPSSKASYRISITTDSPYYALANGSLLRKQVKASQTTWVYEQAEPMAAYLATIQIGNYRKYRIGPAQAAVPMQAIVPARLRANFEHDFARQPRMMAVFTEKFGPYPFEGYSVVVTEDDLEIPIEAQSISIFGANHCDGRRGAERLVAHELAHQWFGNSLTLRRWRDIWLHEGFACYAEWIWSEASGGASADQLARAARNNLARQPQDLVVGDPGPKLMFDDRVYKRGALTLHALRLELGDREFFRLIREWTTRYRHGSVTSEEFTDLAGHYSVVPLRGLFDAWLGETTLPQLPPIGGLGGNRRA</sequence>
<comment type="cofactor">
    <cofactor evidence="2">
        <name>Zn(2+)</name>
        <dbReference type="ChEBI" id="CHEBI:29105"/>
    </cofactor>
</comment>
<keyword evidence="12" id="KW-0482">Metalloprotease</keyword>
<dbReference type="CDD" id="cd09603">
    <property type="entry name" value="M1_APN_like"/>
    <property type="match status" value="1"/>
</dbReference>
<comment type="catalytic activity">
    <reaction evidence="1">
        <text>Release of an N-terminal amino acid, Xaa-|-Yaa- from a peptide, amide or arylamide. Xaa is preferably Ala, but may be most amino acids including Pro (slow action). When a terminal hydrophobic residue is followed by a prolyl residue, the two may be released as an intact Xaa-Pro dipeptide.</text>
        <dbReference type="EC" id="3.4.11.2"/>
    </reaction>
</comment>
<dbReference type="InterPro" id="IPR014782">
    <property type="entry name" value="Peptidase_M1_dom"/>
</dbReference>
<dbReference type="Proteomes" id="UP001601444">
    <property type="component" value="Unassembled WGS sequence"/>
</dbReference>
<evidence type="ECO:0000256" key="1">
    <source>
        <dbReference type="ARBA" id="ARBA00000098"/>
    </source>
</evidence>
<dbReference type="PANTHER" id="PTHR45726:SF3">
    <property type="entry name" value="LEUKOTRIENE A-4 HYDROLASE"/>
    <property type="match status" value="1"/>
</dbReference>
<gene>
    <name evidence="17" type="ORF">ACFYTF_02865</name>
</gene>
<dbReference type="SUPFAM" id="SSF63737">
    <property type="entry name" value="Leukotriene A4 hydrolase N-terminal domain"/>
    <property type="match status" value="1"/>
</dbReference>
<dbReference type="EMBL" id="JBIAMX010000001">
    <property type="protein sequence ID" value="MFF0541755.1"/>
    <property type="molecule type" value="Genomic_DNA"/>
</dbReference>
<proteinExistence type="inferred from homology"/>
<evidence type="ECO:0000259" key="15">
    <source>
        <dbReference type="Pfam" id="PF01433"/>
    </source>
</evidence>
<dbReference type="EC" id="3.4.11.2" evidence="5"/>
<name>A0ABW6PHF1_9NOCA</name>
<evidence type="ECO:0000256" key="11">
    <source>
        <dbReference type="ARBA" id="ARBA00022833"/>
    </source>
</evidence>
<evidence type="ECO:0000256" key="10">
    <source>
        <dbReference type="ARBA" id="ARBA00022801"/>
    </source>
</evidence>
<keyword evidence="8" id="KW-0645">Protease</keyword>
<dbReference type="RefSeq" id="WP_387698846.1">
    <property type="nucleotide sequence ID" value="NZ_JBIAMX010000001.1"/>
</dbReference>